<dbReference type="RefSeq" id="WP_180849448.1">
    <property type="nucleotide sequence ID" value="NZ_CP047418.1"/>
</dbReference>
<accession>A0A7H9EIU6</accession>
<proteinExistence type="predicted"/>
<dbReference type="KEGG" id="lsw:GTO87_02855"/>
<sequence length="67" mass="7737">MIEPGFYLIDSRGYYLAKEFVSSITSKHDFTMTNTLNHAKCYQDAEEAQALADELGLEMMRVSEVYY</sequence>
<dbReference type="AlphaFoldDB" id="A0A7H9EIU6"/>
<organism evidence="1 2">
    <name type="scientific">Ligilactobacillus saerimneri</name>
    <dbReference type="NCBI Taxonomy" id="228229"/>
    <lineage>
        <taxon>Bacteria</taxon>
        <taxon>Bacillati</taxon>
        <taxon>Bacillota</taxon>
        <taxon>Bacilli</taxon>
        <taxon>Lactobacillales</taxon>
        <taxon>Lactobacillaceae</taxon>
        <taxon>Ligilactobacillus</taxon>
    </lineage>
</organism>
<evidence type="ECO:0000313" key="2">
    <source>
        <dbReference type="Proteomes" id="UP000510886"/>
    </source>
</evidence>
<protein>
    <submittedName>
        <fullName evidence="1">Uncharacterized protein</fullName>
    </submittedName>
</protein>
<evidence type="ECO:0000313" key="1">
    <source>
        <dbReference type="EMBL" id="QLL77630.1"/>
    </source>
</evidence>
<reference evidence="1 2" key="1">
    <citation type="submission" date="2020-01" db="EMBL/GenBank/DDBJ databases">
        <title>Complete and circular genome sequences of six lactobacillus isolates from horses.</title>
        <authorList>
            <person name="Hassan H.M."/>
        </authorList>
    </citation>
    <scope>NUCLEOTIDE SEQUENCE [LARGE SCALE GENOMIC DNA]</scope>
    <source>
        <strain evidence="1 2">1A</strain>
    </source>
</reference>
<dbReference type="Proteomes" id="UP000510886">
    <property type="component" value="Chromosome"/>
</dbReference>
<name>A0A7H9EIU6_9LACO</name>
<gene>
    <name evidence="1" type="ORF">GTO87_02855</name>
</gene>
<dbReference type="EMBL" id="CP047418">
    <property type="protein sequence ID" value="QLL77630.1"/>
    <property type="molecule type" value="Genomic_DNA"/>
</dbReference>